<dbReference type="InParanoid" id="A0A317XG66"/>
<dbReference type="AlphaFoldDB" id="A0A317XG66"/>
<sequence length="279" mass="31280">MSPHRLIQYLLVLVTISIAALPSLVDGAGRDMDLEEFIEAIQRDDAGLNLGEAFKPFELGEATEIEDEQFPAVTPASGSGLGSAAPGASSSSAYVELSDIPRFADKNTRIALKRFKFPKDAPGVVKYAKDKRMQFGPKHRDERWTRLWSGDRNGLQPLKKYRTMLSEAHMPITGADWHDLMMRPVVGVDHGYTKRAIYLVDGKALRFKYGLYMTPEDQRHLKPGTVGVLTGVKTAINPEESDTRKIRYNFTFRLAASLPREKLRQNFWAKPKGETSDPQ</sequence>
<accession>A0A317XG66</accession>
<proteinExistence type="predicted"/>
<name>A0A317XG66_9BASI</name>
<evidence type="ECO:0000313" key="2">
    <source>
        <dbReference type="EMBL" id="PWY97356.1"/>
    </source>
</evidence>
<dbReference type="Proteomes" id="UP000246740">
    <property type="component" value="Unassembled WGS sequence"/>
</dbReference>
<dbReference type="EMBL" id="KZ819210">
    <property type="protein sequence ID" value="PWY97356.1"/>
    <property type="molecule type" value="Genomic_DNA"/>
</dbReference>
<gene>
    <name evidence="2" type="ORF">BCV70DRAFT_233900</name>
</gene>
<keyword evidence="1" id="KW-0732">Signal</keyword>
<protein>
    <submittedName>
        <fullName evidence="2">Uncharacterized protein</fullName>
    </submittedName>
</protein>
<feature type="chain" id="PRO_5016411111" evidence="1">
    <location>
        <begin position="20"/>
        <end position="279"/>
    </location>
</feature>
<evidence type="ECO:0000313" key="3">
    <source>
        <dbReference type="Proteomes" id="UP000246740"/>
    </source>
</evidence>
<reference evidence="2 3" key="1">
    <citation type="journal article" date="2018" name="Mol. Biol. Evol.">
        <title>Broad Genomic Sampling Reveals a Smut Pathogenic Ancestry of the Fungal Clade Ustilaginomycotina.</title>
        <authorList>
            <person name="Kijpornyongpan T."/>
            <person name="Mondo S.J."/>
            <person name="Barry K."/>
            <person name="Sandor L."/>
            <person name="Lee J."/>
            <person name="Lipzen A."/>
            <person name="Pangilinan J."/>
            <person name="LaButti K."/>
            <person name="Hainaut M."/>
            <person name="Henrissat B."/>
            <person name="Grigoriev I.V."/>
            <person name="Spatafora J.W."/>
            <person name="Aime M.C."/>
        </authorList>
    </citation>
    <scope>NUCLEOTIDE SEQUENCE [LARGE SCALE GENOMIC DNA]</scope>
    <source>
        <strain evidence="2 3">MCA 3645</strain>
    </source>
</reference>
<organism evidence="2 3">
    <name type="scientific">Testicularia cyperi</name>
    <dbReference type="NCBI Taxonomy" id="1882483"/>
    <lineage>
        <taxon>Eukaryota</taxon>
        <taxon>Fungi</taxon>
        <taxon>Dikarya</taxon>
        <taxon>Basidiomycota</taxon>
        <taxon>Ustilaginomycotina</taxon>
        <taxon>Ustilaginomycetes</taxon>
        <taxon>Ustilaginales</taxon>
        <taxon>Anthracoideaceae</taxon>
        <taxon>Testicularia</taxon>
    </lineage>
</organism>
<feature type="signal peptide" evidence="1">
    <location>
        <begin position="1"/>
        <end position="19"/>
    </location>
</feature>
<evidence type="ECO:0000256" key="1">
    <source>
        <dbReference type="SAM" id="SignalP"/>
    </source>
</evidence>
<keyword evidence="3" id="KW-1185">Reference proteome</keyword>